<accession>A0A064CKL5</accession>
<organism evidence="2 3">
    <name type="scientific">Mycolicibacterium aromaticivorans JS19b1 = JCM 16368</name>
    <dbReference type="NCBI Taxonomy" id="1440774"/>
    <lineage>
        <taxon>Bacteria</taxon>
        <taxon>Bacillati</taxon>
        <taxon>Actinomycetota</taxon>
        <taxon>Actinomycetes</taxon>
        <taxon>Mycobacteriales</taxon>
        <taxon>Mycobacteriaceae</taxon>
        <taxon>Mycolicibacterium</taxon>
    </lineage>
</organism>
<evidence type="ECO:0000256" key="1">
    <source>
        <dbReference type="SAM" id="SignalP"/>
    </source>
</evidence>
<evidence type="ECO:0000313" key="3">
    <source>
        <dbReference type="Proteomes" id="UP000022835"/>
    </source>
</evidence>
<dbReference type="EMBL" id="JALN02000001">
    <property type="protein sequence ID" value="KDF00217.1"/>
    <property type="molecule type" value="Genomic_DNA"/>
</dbReference>
<evidence type="ECO:0008006" key="4">
    <source>
        <dbReference type="Google" id="ProtNLM"/>
    </source>
</evidence>
<gene>
    <name evidence="2" type="ORF">Y900_015030</name>
</gene>
<dbReference type="Proteomes" id="UP000022835">
    <property type="component" value="Unassembled WGS sequence"/>
</dbReference>
<dbReference type="eggNOG" id="ENOG5031T50">
    <property type="taxonomic scope" value="Bacteria"/>
</dbReference>
<keyword evidence="3" id="KW-1185">Reference proteome</keyword>
<dbReference type="RefSeq" id="WP_036342802.1">
    <property type="nucleotide sequence ID" value="NZ_JALN02000001.1"/>
</dbReference>
<feature type="chain" id="PRO_5001623503" description="Secreted protein" evidence="1">
    <location>
        <begin position="28"/>
        <end position="90"/>
    </location>
</feature>
<sequence length="90" mass="8584">MKKLAAALLSAMALAVVPVAVAPGAHADVCGDAGGRHVNVGGCTNVAGDVAVAGAVASGDDAAAQAASGQPPCYTPQGVPYYTPGSDPCY</sequence>
<dbReference type="STRING" id="1440774.Y900_015030"/>
<reference evidence="2" key="1">
    <citation type="submission" date="2014-05" db="EMBL/GenBank/DDBJ databases">
        <title>Genome sequence of Mycobacterium aromaticivorans strain JS19b1T (= DSM 45407T).</title>
        <authorList>
            <person name="Kwak Y."/>
            <person name="Park G.-S."/>
            <person name="Li Q.X."/>
            <person name="Lee S.-E."/>
            <person name="Shin J.-H."/>
        </authorList>
    </citation>
    <scope>NUCLEOTIDE SEQUENCE [LARGE SCALE GENOMIC DNA]</scope>
    <source>
        <strain evidence="2">JS19b1</strain>
    </source>
</reference>
<feature type="signal peptide" evidence="1">
    <location>
        <begin position="1"/>
        <end position="27"/>
    </location>
</feature>
<proteinExistence type="predicted"/>
<comment type="caution">
    <text evidence="2">The sequence shown here is derived from an EMBL/GenBank/DDBJ whole genome shotgun (WGS) entry which is preliminary data.</text>
</comment>
<keyword evidence="1" id="KW-0732">Signal</keyword>
<name>A0A064CKL5_9MYCO</name>
<dbReference type="AlphaFoldDB" id="A0A064CKL5"/>
<evidence type="ECO:0000313" key="2">
    <source>
        <dbReference type="EMBL" id="KDF00217.1"/>
    </source>
</evidence>
<protein>
    <recommendedName>
        <fullName evidence="4">Secreted protein</fullName>
    </recommendedName>
</protein>